<dbReference type="Pfam" id="PF01239">
    <property type="entry name" value="PPTA"/>
    <property type="match status" value="1"/>
</dbReference>
<dbReference type="SUPFAM" id="SSF48439">
    <property type="entry name" value="Protein prenylyltransferase"/>
    <property type="match status" value="1"/>
</dbReference>
<evidence type="ECO:0000256" key="5">
    <source>
        <dbReference type="ARBA" id="ARBA00022737"/>
    </source>
</evidence>
<evidence type="ECO:0000256" key="2">
    <source>
        <dbReference type="ARBA" id="ARBA00006734"/>
    </source>
</evidence>
<dbReference type="Proteomes" id="UP000663879">
    <property type="component" value="Unassembled WGS sequence"/>
</dbReference>
<evidence type="ECO:0000256" key="4">
    <source>
        <dbReference type="ARBA" id="ARBA00022679"/>
    </source>
</evidence>
<gene>
    <name evidence="8" type="ORF">OXX778_LOCUS1033</name>
</gene>
<dbReference type="InterPro" id="IPR007918">
    <property type="entry name" value="MDM35_apoptosis"/>
</dbReference>
<evidence type="ECO:0000313" key="8">
    <source>
        <dbReference type="EMBL" id="CAF0710925.1"/>
    </source>
</evidence>
<evidence type="ECO:0000256" key="7">
    <source>
        <dbReference type="SAM" id="Coils"/>
    </source>
</evidence>
<reference evidence="8" key="1">
    <citation type="submission" date="2021-02" db="EMBL/GenBank/DDBJ databases">
        <authorList>
            <person name="Nowell W R."/>
        </authorList>
    </citation>
    <scope>NUCLEOTIDE SEQUENCE</scope>
    <source>
        <strain evidence="8">Ploen Becks lab</strain>
    </source>
</reference>
<keyword evidence="5" id="KW-0677">Repeat</keyword>
<comment type="similarity">
    <text evidence="2">Belongs to the protein prenyltransferase subunit alpha family.</text>
</comment>
<dbReference type="PROSITE" id="PS51147">
    <property type="entry name" value="PFTA"/>
    <property type="match status" value="1"/>
</dbReference>
<dbReference type="EMBL" id="CAJNOC010000060">
    <property type="protein sequence ID" value="CAF0710925.1"/>
    <property type="molecule type" value="Genomic_DNA"/>
</dbReference>
<dbReference type="PANTHER" id="PTHR11129">
    <property type="entry name" value="PROTEIN FARNESYLTRANSFERASE ALPHA SUBUNIT/RAB GERANYLGERANYL TRANSFERASE ALPHA SUBUNIT"/>
    <property type="match status" value="1"/>
</dbReference>
<evidence type="ECO:0000256" key="3">
    <source>
        <dbReference type="ARBA" id="ARBA00022602"/>
    </source>
</evidence>
<dbReference type="Gene3D" id="1.25.40.120">
    <property type="entry name" value="Protein prenylyltransferase"/>
    <property type="match status" value="1"/>
</dbReference>
<keyword evidence="9" id="KW-1185">Reference proteome</keyword>
<dbReference type="GO" id="GO:0008318">
    <property type="term" value="F:protein prenyltransferase activity"/>
    <property type="evidence" value="ECO:0007669"/>
    <property type="project" value="InterPro"/>
</dbReference>
<dbReference type="PANTHER" id="PTHR11129:SF3">
    <property type="entry name" value="PROTEIN PRENYLTRANSFERASE ALPHA SUBUNIT REPEAT-CONTAINING PROTEIN 1"/>
    <property type="match status" value="1"/>
</dbReference>
<keyword evidence="6" id="KW-1015">Disulfide bond</keyword>
<proteinExistence type="inferred from homology"/>
<sequence length="428" mass="51440">MNSNLENDEINGQNLIKLIDASINSEDCSKKIKEYDIMPILEDPTEFYRIEQNHYLLINKLKCKQFYIYWRKKYFDNKNSESDDLLNSVSKCVLLINPNFASAWSKRKDLLLKNRLYRQEMEFNDLILIKNFKCEQAYIHRRWLMKRILSLNTQDNEILFLKEIDFMIDTLSCKIKSNYYCWSYFNWIVEYFYSLNILSDFPNILINLLEKFGSLVYRNPSDNCVFHARLNIFKVLFFKFKIKEIENLIVNELKQNLDLIMRFPNFITTWNYCKYFLLLILKVPQTLNNLVKEIETFRDDLANRLPILYPSFISKDIQNLSQDSIRDFFIDFSGLVARFSENSNETILAIMNSLSKKCQEAKEQYDACFNKWFSEKYLKGNVDDKECEQLFKIYQKCIKEAVTEHKIELWNLPSEYEHSKKHFTKNDT</sequence>
<dbReference type="AlphaFoldDB" id="A0A813M663"/>
<dbReference type="OrthoDB" id="19091at2759"/>
<organism evidence="8 9">
    <name type="scientific">Brachionus calyciflorus</name>
    <dbReference type="NCBI Taxonomy" id="104777"/>
    <lineage>
        <taxon>Eukaryota</taxon>
        <taxon>Metazoa</taxon>
        <taxon>Spiralia</taxon>
        <taxon>Gnathifera</taxon>
        <taxon>Rotifera</taxon>
        <taxon>Eurotatoria</taxon>
        <taxon>Monogononta</taxon>
        <taxon>Pseudotrocha</taxon>
        <taxon>Ploima</taxon>
        <taxon>Brachionidae</taxon>
        <taxon>Brachionus</taxon>
    </lineage>
</organism>
<keyword evidence="4" id="KW-0808">Transferase</keyword>
<keyword evidence="7" id="KW-0175">Coiled coil</keyword>
<comment type="similarity">
    <text evidence="1">Belongs to the TRIAP1/MDM35 family.</text>
</comment>
<evidence type="ECO:0000256" key="6">
    <source>
        <dbReference type="ARBA" id="ARBA00023157"/>
    </source>
</evidence>
<dbReference type="InterPro" id="IPR002088">
    <property type="entry name" value="Prenyl_trans_a"/>
</dbReference>
<evidence type="ECO:0000256" key="1">
    <source>
        <dbReference type="ARBA" id="ARBA00006196"/>
    </source>
</evidence>
<feature type="coiled-coil region" evidence="7">
    <location>
        <begin position="344"/>
        <end position="371"/>
    </location>
</feature>
<comment type="caution">
    <text evidence="8">The sequence shown here is derived from an EMBL/GenBank/DDBJ whole genome shotgun (WGS) entry which is preliminary data.</text>
</comment>
<accession>A0A813M663</accession>
<keyword evidence="3" id="KW-0637">Prenyltransferase</keyword>
<name>A0A813M663_9BILA</name>
<dbReference type="Pfam" id="PF05254">
    <property type="entry name" value="UPF0203"/>
    <property type="match status" value="1"/>
</dbReference>
<protein>
    <submittedName>
        <fullName evidence="8">Uncharacterized protein</fullName>
    </submittedName>
</protein>
<evidence type="ECO:0000313" key="9">
    <source>
        <dbReference type="Proteomes" id="UP000663879"/>
    </source>
</evidence>
<dbReference type="GO" id="GO:0005737">
    <property type="term" value="C:cytoplasm"/>
    <property type="evidence" value="ECO:0007669"/>
    <property type="project" value="TreeGrafter"/>
</dbReference>